<dbReference type="AlphaFoldDB" id="A0A858BSR4"/>
<dbReference type="EMBL" id="CP048649">
    <property type="protein sequence ID" value="QIB68617.1"/>
    <property type="molecule type" value="Genomic_DNA"/>
</dbReference>
<keyword evidence="2" id="KW-1185">Reference proteome</keyword>
<gene>
    <name evidence="1" type="ORF">Ami103574_04470</name>
</gene>
<sequence>MAGALELAAHIGIPVTEFWEITPFELSIVAKGYAKRKAEEQKESIAQAYLISRWVWQKKINIKKIFASDEKKKPMTDDQMLERVKALNTVFGGIVEEK</sequence>
<proteinExistence type="predicted"/>
<dbReference type="Proteomes" id="UP000466848">
    <property type="component" value="Chromosome"/>
</dbReference>
<evidence type="ECO:0000313" key="1">
    <source>
        <dbReference type="EMBL" id="QIB68617.1"/>
    </source>
</evidence>
<accession>A0A858BSR4</accession>
<dbReference type="KEGG" id="abut:Ami103574_04470"/>
<evidence type="ECO:0000313" key="2">
    <source>
        <dbReference type="Proteomes" id="UP000466848"/>
    </source>
</evidence>
<dbReference type="RefSeq" id="WP_163065480.1">
    <property type="nucleotide sequence ID" value="NZ_CP048649.1"/>
</dbReference>
<name>A0A858BSR4_9FIRM</name>
<organism evidence="1 2">
    <name type="scientific">Aminipila butyrica</name>
    <dbReference type="NCBI Taxonomy" id="433296"/>
    <lineage>
        <taxon>Bacteria</taxon>
        <taxon>Bacillati</taxon>
        <taxon>Bacillota</taxon>
        <taxon>Clostridia</taxon>
        <taxon>Peptostreptococcales</taxon>
        <taxon>Anaerovoracaceae</taxon>
        <taxon>Aminipila</taxon>
    </lineage>
</organism>
<protein>
    <submittedName>
        <fullName evidence="1">Uncharacterized protein</fullName>
    </submittedName>
</protein>
<reference evidence="1 2" key="1">
    <citation type="submission" date="2020-02" db="EMBL/GenBank/DDBJ databases">
        <authorList>
            <person name="Kim Y.B."/>
            <person name="Roh S.W."/>
        </authorList>
    </citation>
    <scope>NUCLEOTIDE SEQUENCE [LARGE SCALE GENOMIC DNA]</scope>
    <source>
        <strain evidence="1 2">DSM 103574</strain>
    </source>
</reference>